<dbReference type="Gene3D" id="3.40.50.300">
    <property type="entry name" value="P-loop containing nucleotide triphosphate hydrolases"/>
    <property type="match status" value="1"/>
</dbReference>
<dbReference type="OrthoDB" id="5817230at2759"/>
<dbReference type="EMBL" id="KL142375">
    <property type="protein sequence ID" value="KDR77974.1"/>
    <property type="molecule type" value="Genomic_DNA"/>
</dbReference>
<protein>
    <submittedName>
        <fullName evidence="2">Uncharacterized protein</fullName>
    </submittedName>
</protein>
<dbReference type="Proteomes" id="UP000027222">
    <property type="component" value="Unassembled WGS sequence"/>
</dbReference>
<evidence type="ECO:0000256" key="1">
    <source>
        <dbReference type="SAM" id="MobiDB-lite"/>
    </source>
</evidence>
<proteinExistence type="predicted"/>
<dbReference type="SUPFAM" id="SSF52540">
    <property type="entry name" value="P-loop containing nucleoside triphosphate hydrolases"/>
    <property type="match status" value="1"/>
</dbReference>
<keyword evidence="3" id="KW-1185">Reference proteome</keyword>
<dbReference type="InterPro" id="IPR027417">
    <property type="entry name" value="P-loop_NTPase"/>
</dbReference>
<evidence type="ECO:0000313" key="2">
    <source>
        <dbReference type="EMBL" id="KDR77974.1"/>
    </source>
</evidence>
<feature type="region of interest" description="Disordered" evidence="1">
    <location>
        <begin position="1"/>
        <end position="22"/>
    </location>
</feature>
<accession>A0A067TDM6</accession>
<name>A0A067TDM6_GALM3</name>
<organism evidence="2 3">
    <name type="scientific">Galerina marginata (strain CBS 339.88)</name>
    <dbReference type="NCBI Taxonomy" id="685588"/>
    <lineage>
        <taxon>Eukaryota</taxon>
        <taxon>Fungi</taxon>
        <taxon>Dikarya</taxon>
        <taxon>Basidiomycota</taxon>
        <taxon>Agaricomycotina</taxon>
        <taxon>Agaricomycetes</taxon>
        <taxon>Agaricomycetidae</taxon>
        <taxon>Agaricales</taxon>
        <taxon>Agaricineae</taxon>
        <taxon>Strophariaceae</taxon>
        <taxon>Galerina</taxon>
    </lineage>
</organism>
<evidence type="ECO:0000313" key="3">
    <source>
        <dbReference type="Proteomes" id="UP000027222"/>
    </source>
</evidence>
<sequence length="70" mass="7693">MGSVQSATTNEADEAAARRNNEIDTQIQADHLKRKNEVRLLVFGSADSGKSSLLKRVKLIHHGAHREATL</sequence>
<gene>
    <name evidence="2" type="ORF">GALMADRAFT_244938</name>
</gene>
<dbReference type="AlphaFoldDB" id="A0A067TDM6"/>
<dbReference type="HOGENOM" id="CLU_2757964_0_0_1"/>
<dbReference type="STRING" id="685588.A0A067TDM6"/>
<reference evidence="3" key="1">
    <citation type="journal article" date="2014" name="Proc. Natl. Acad. Sci. U.S.A.">
        <title>Extensive sampling of basidiomycete genomes demonstrates inadequacy of the white-rot/brown-rot paradigm for wood decay fungi.</title>
        <authorList>
            <person name="Riley R."/>
            <person name="Salamov A.A."/>
            <person name="Brown D.W."/>
            <person name="Nagy L.G."/>
            <person name="Floudas D."/>
            <person name="Held B.W."/>
            <person name="Levasseur A."/>
            <person name="Lombard V."/>
            <person name="Morin E."/>
            <person name="Otillar R."/>
            <person name="Lindquist E.A."/>
            <person name="Sun H."/>
            <person name="LaButti K.M."/>
            <person name="Schmutz J."/>
            <person name="Jabbour D."/>
            <person name="Luo H."/>
            <person name="Baker S.E."/>
            <person name="Pisabarro A.G."/>
            <person name="Walton J.D."/>
            <person name="Blanchette R.A."/>
            <person name="Henrissat B."/>
            <person name="Martin F."/>
            <person name="Cullen D."/>
            <person name="Hibbett D.S."/>
            <person name="Grigoriev I.V."/>
        </authorList>
    </citation>
    <scope>NUCLEOTIDE SEQUENCE [LARGE SCALE GENOMIC DNA]</scope>
    <source>
        <strain evidence="3">CBS 339.88</strain>
    </source>
</reference>